<gene>
    <name evidence="7" type="primary">uhpC</name>
    <name evidence="7" type="ORF">PGX00_11700</name>
</gene>
<feature type="transmembrane region" description="Helical" evidence="5">
    <location>
        <begin position="155"/>
        <end position="179"/>
    </location>
</feature>
<feature type="transmembrane region" description="Helical" evidence="5">
    <location>
        <begin position="185"/>
        <end position="203"/>
    </location>
</feature>
<comment type="caution">
    <text evidence="7">The sequence shown here is derived from an EMBL/GenBank/DDBJ whole genome shotgun (WGS) entry which is preliminary data.</text>
</comment>
<dbReference type="Pfam" id="PF07690">
    <property type="entry name" value="MFS_1"/>
    <property type="match status" value="1"/>
</dbReference>
<dbReference type="Gene3D" id="1.20.1250.20">
    <property type="entry name" value="MFS general substrate transporter like domains"/>
    <property type="match status" value="2"/>
</dbReference>
<dbReference type="NCBIfam" id="NF008661">
    <property type="entry name" value="PRK11663.1"/>
    <property type="match status" value="1"/>
</dbReference>
<evidence type="ECO:0000313" key="7">
    <source>
        <dbReference type="EMBL" id="MDB1124282.1"/>
    </source>
</evidence>
<dbReference type="InterPro" id="IPR011701">
    <property type="entry name" value="MFS"/>
</dbReference>
<accession>A0ABT4YRV1</accession>
<feature type="transmembrane region" description="Helical" evidence="5">
    <location>
        <begin position="289"/>
        <end position="308"/>
    </location>
</feature>
<comment type="subcellular location">
    <subcellularLocation>
        <location evidence="1">Endomembrane system</location>
        <topology evidence="1">Multi-pass membrane protein</topology>
    </subcellularLocation>
</comment>
<feature type="transmembrane region" description="Helical" evidence="5">
    <location>
        <begin position="96"/>
        <end position="114"/>
    </location>
</feature>
<dbReference type="PIRSF" id="PIRSF002808">
    <property type="entry name" value="Hexose_phosphate_transp"/>
    <property type="match status" value="1"/>
</dbReference>
<dbReference type="RefSeq" id="WP_272136451.1">
    <property type="nucleotide sequence ID" value="NZ_JAQLOI010000001.1"/>
</dbReference>
<dbReference type="SUPFAM" id="SSF103473">
    <property type="entry name" value="MFS general substrate transporter"/>
    <property type="match status" value="1"/>
</dbReference>
<evidence type="ECO:0000256" key="3">
    <source>
        <dbReference type="ARBA" id="ARBA00022989"/>
    </source>
</evidence>
<keyword evidence="2 5" id="KW-0812">Transmembrane</keyword>
<evidence type="ECO:0000256" key="5">
    <source>
        <dbReference type="SAM" id="Phobius"/>
    </source>
</evidence>
<feature type="transmembrane region" description="Helical" evidence="5">
    <location>
        <begin position="377"/>
        <end position="400"/>
    </location>
</feature>
<dbReference type="PROSITE" id="PS50850">
    <property type="entry name" value="MFS"/>
    <property type="match status" value="1"/>
</dbReference>
<keyword evidence="3 5" id="KW-1133">Transmembrane helix</keyword>
<evidence type="ECO:0000256" key="1">
    <source>
        <dbReference type="ARBA" id="ARBA00004127"/>
    </source>
</evidence>
<dbReference type="NCBIfam" id="TIGR00881">
    <property type="entry name" value="2A0104"/>
    <property type="match status" value="1"/>
</dbReference>
<sequence length="443" mass="49430">MFGMLSQQSPAALITDKQTIDSTYKYWRLHLMLSMYVGYGIFYFTRKSLNFSMPVMLTDLGWEPSDIGIIATIYYITYGTSKFLSGMISDQSNPRYFMGFGLIASGIINILFGLSSSLTVMVILWTLNAFFQSWGWPACAKLLTTWYSRSERGFWWSLWNTCINVSGALLPILIGFIAITWGWRYGFIVPGIIAIIVGLFLSFRMQDKPTTLGLPTVGDWRDDPLEKQQEKEGKGLPFKQILKTYVLGNKYIWLLCSSYLLVYIVRIAVNDWGSLYLVERHQVDLLTANTAVSMFEVGGFLGSLLGGWGSDKFFHGNRAPMNLIFALGIFVSVAALWLTPINNIYVLSGCLFSIGFFIFGPQMMIGMAAAECSHKNLAGTATGFVGLFGYLGAALAGYPLSIVIEQFQWEGFFTVITFAAAAVGMLLIPFLRAQQRSVQSHQA</sequence>
<name>A0ABT4YRV1_9VIBR</name>
<dbReference type="CDD" id="cd17488">
    <property type="entry name" value="MFS_UhpC"/>
    <property type="match status" value="1"/>
</dbReference>
<dbReference type="Proteomes" id="UP001210678">
    <property type="component" value="Unassembled WGS sequence"/>
</dbReference>
<feature type="transmembrane region" description="Helical" evidence="5">
    <location>
        <begin position="320"/>
        <end position="338"/>
    </location>
</feature>
<keyword evidence="8" id="KW-1185">Reference proteome</keyword>
<feature type="transmembrane region" description="Helical" evidence="5">
    <location>
        <begin position="412"/>
        <end position="431"/>
    </location>
</feature>
<feature type="transmembrane region" description="Helical" evidence="5">
    <location>
        <begin position="65"/>
        <end position="84"/>
    </location>
</feature>
<evidence type="ECO:0000313" key="8">
    <source>
        <dbReference type="Proteomes" id="UP001210678"/>
    </source>
</evidence>
<evidence type="ECO:0000259" key="6">
    <source>
        <dbReference type="PROSITE" id="PS50850"/>
    </source>
</evidence>
<dbReference type="InterPro" id="IPR000849">
    <property type="entry name" value="Sugar_P_transporter"/>
</dbReference>
<organism evidence="7 8">
    <name type="scientific">Vibrio algarum</name>
    <dbReference type="NCBI Taxonomy" id="3020714"/>
    <lineage>
        <taxon>Bacteria</taxon>
        <taxon>Pseudomonadati</taxon>
        <taxon>Pseudomonadota</taxon>
        <taxon>Gammaproteobacteria</taxon>
        <taxon>Vibrionales</taxon>
        <taxon>Vibrionaceae</taxon>
        <taxon>Vibrio</taxon>
    </lineage>
</organism>
<feature type="transmembrane region" description="Helical" evidence="5">
    <location>
        <begin position="26"/>
        <end position="45"/>
    </location>
</feature>
<proteinExistence type="predicted"/>
<feature type="transmembrane region" description="Helical" evidence="5">
    <location>
        <begin position="251"/>
        <end position="269"/>
    </location>
</feature>
<feature type="transmembrane region" description="Helical" evidence="5">
    <location>
        <begin position="344"/>
        <end position="365"/>
    </location>
</feature>
<protein>
    <submittedName>
        <fullName evidence="7">MFS transporter family glucose-6-phosphate receptor UhpC</fullName>
    </submittedName>
</protein>
<dbReference type="InterPro" id="IPR036259">
    <property type="entry name" value="MFS_trans_sf"/>
</dbReference>
<keyword evidence="7" id="KW-0675">Receptor</keyword>
<evidence type="ECO:0000256" key="4">
    <source>
        <dbReference type="ARBA" id="ARBA00023136"/>
    </source>
</evidence>
<reference evidence="7 8" key="1">
    <citation type="submission" date="2023-01" db="EMBL/GenBank/DDBJ databases">
        <title>Vibrio sp. KJ40-1 sp.nov, isolated from marine algae.</title>
        <authorList>
            <person name="Butt M."/>
            <person name="Kim J.M.J."/>
            <person name="Jeon C.O.C."/>
        </authorList>
    </citation>
    <scope>NUCLEOTIDE SEQUENCE [LARGE SCALE GENOMIC DNA]</scope>
    <source>
        <strain evidence="7 8">KJ40-1</strain>
    </source>
</reference>
<dbReference type="InterPro" id="IPR020846">
    <property type="entry name" value="MFS_dom"/>
</dbReference>
<keyword evidence="4 5" id="KW-0472">Membrane</keyword>
<dbReference type="InterPro" id="IPR051337">
    <property type="entry name" value="OPA_Antiporter"/>
</dbReference>
<dbReference type="PANTHER" id="PTHR43826">
    <property type="entry name" value="GLUCOSE-6-PHOSPHATE EXCHANGER SLC37A4"/>
    <property type="match status" value="1"/>
</dbReference>
<feature type="transmembrane region" description="Helical" evidence="5">
    <location>
        <begin position="120"/>
        <end position="143"/>
    </location>
</feature>
<evidence type="ECO:0000256" key="2">
    <source>
        <dbReference type="ARBA" id="ARBA00022692"/>
    </source>
</evidence>
<dbReference type="EMBL" id="JAQLOI010000001">
    <property type="protein sequence ID" value="MDB1124282.1"/>
    <property type="molecule type" value="Genomic_DNA"/>
</dbReference>
<feature type="domain" description="Major facilitator superfamily (MFS) profile" evidence="6">
    <location>
        <begin position="31"/>
        <end position="436"/>
    </location>
</feature>
<dbReference type="PANTHER" id="PTHR43826:SF3">
    <property type="entry name" value="GLUCOSE-6-PHOSPHATE EXCHANGER SLC37A4"/>
    <property type="match status" value="1"/>
</dbReference>